<evidence type="ECO:0000313" key="6">
    <source>
        <dbReference type="Proteomes" id="UP000187550"/>
    </source>
</evidence>
<dbReference type="EMBL" id="FTPL01000002">
    <property type="protein sequence ID" value="SIT84143.1"/>
    <property type="molecule type" value="Genomic_DNA"/>
</dbReference>
<dbReference type="SUPFAM" id="SSF46785">
    <property type="entry name" value="Winged helix' DNA-binding domain"/>
    <property type="match status" value="1"/>
</dbReference>
<feature type="domain" description="HTH marR-type" evidence="4">
    <location>
        <begin position="1"/>
        <end position="140"/>
    </location>
</feature>
<dbReference type="PANTHER" id="PTHR33164:SF64">
    <property type="entry name" value="TRANSCRIPTIONAL REGULATOR SLYA"/>
    <property type="match status" value="1"/>
</dbReference>
<evidence type="ECO:0000256" key="3">
    <source>
        <dbReference type="ARBA" id="ARBA00023163"/>
    </source>
</evidence>
<dbReference type="InterPro" id="IPR000835">
    <property type="entry name" value="HTH_MarR-typ"/>
</dbReference>
<dbReference type="OrthoDB" id="1904211at2"/>
<dbReference type="CDD" id="cd00090">
    <property type="entry name" value="HTH_ARSR"/>
    <property type="match status" value="1"/>
</dbReference>
<evidence type="ECO:0000256" key="2">
    <source>
        <dbReference type="ARBA" id="ARBA00023125"/>
    </source>
</evidence>
<dbReference type="InterPro" id="IPR036390">
    <property type="entry name" value="WH_DNA-bd_sf"/>
</dbReference>
<dbReference type="InterPro" id="IPR011991">
    <property type="entry name" value="ArsR-like_HTH"/>
</dbReference>
<dbReference type="Proteomes" id="UP000187550">
    <property type="component" value="Unassembled WGS sequence"/>
</dbReference>
<dbReference type="Pfam" id="PF12802">
    <property type="entry name" value="MarR_2"/>
    <property type="match status" value="1"/>
</dbReference>
<evidence type="ECO:0000313" key="5">
    <source>
        <dbReference type="EMBL" id="SIT84143.1"/>
    </source>
</evidence>
<keyword evidence="1" id="KW-0805">Transcription regulation</keyword>
<dbReference type="RefSeq" id="WP_076758026.1">
    <property type="nucleotide sequence ID" value="NZ_FTPL01000002.1"/>
</dbReference>
<keyword evidence="3" id="KW-0804">Transcription</keyword>
<sequence>MELLPHQLFFRRFTDLYRPLIAKVGGVLAEGGLTVPHWSVLRIIAEEGEMTPAELAFRQNVEKPTVSRNLQQLHERGLIDFKAGRDRREKILFLTEEGRAVYEQALDAVSAVEEEVLRGIPREDQMRMAEFFSLIRKNLID</sequence>
<accession>A0A1U7PMY7</accession>
<dbReference type="Gene3D" id="1.10.10.10">
    <property type="entry name" value="Winged helix-like DNA-binding domain superfamily/Winged helix DNA-binding domain"/>
    <property type="match status" value="1"/>
</dbReference>
<dbReference type="PROSITE" id="PS50995">
    <property type="entry name" value="HTH_MARR_2"/>
    <property type="match status" value="1"/>
</dbReference>
<dbReference type="GO" id="GO:0006950">
    <property type="term" value="P:response to stress"/>
    <property type="evidence" value="ECO:0007669"/>
    <property type="project" value="TreeGrafter"/>
</dbReference>
<organism evidence="5 6">
    <name type="scientific">Edaphobacillus lindanitolerans</name>
    <dbReference type="NCBI Taxonomy" id="550447"/>
    <lineage>
        <taxon>Bacteria</taxon>
        <taxon>Bacillati</taxon>
        <taxon>Bacillota</taxon>
        <taxon>Bacilli</taxon>
        <taxon>Bacillales</taxon>
        <taxon>Bacillaceae</taxon>
        <taxon>Edaphobacillus</taxon>
    </lineage>
</organism>
<protein>
    <submittedName>
        <fullName evidence="5">DNA-binding transcriptional regulator, MarR family</fullName>
    </submittedName>
</protein>
<dbReference type="SMART" id="SM00347">
    <property type="entry name" value="HTH_MARR"/>
    <property type="match status" value="1"/>
</dbReference>
<keyword evidence="2 5" id="KW-0238">DNA-binding</keyword>
<proteinExistence type="predicted"/>
<reference evidence="6" key="1">
    <citation type="submission" date="2017-01" db="EMBL/GenBank/DDBJ databases">
        <authorList>
            <person name="Varghese N."/>
            <person name="Submissions S."/>
        </authorList>
    </citation>
    <scope>NUCLEOTIDE SEQUENCE [LARGE SCALE GENOMIC DNA]</scope>
    <source>
        <strain evidence="6">MNA4</strain>
    </source>
</reference>
<dbReference type="AlphaFoldDB" id="A0A1U7PMY7"/>
<dbReference type="STRING" id="550447.SAMN05428946_1690"/>
<name>A0A1U7PMY7_9BACI</name>
<dbReference type="PRINTS" id="PR00598">
    <property type="entry name" value="HTHMARR"/>
</dbReference>
<dbReference type="InterPro" id="IPR039422">
    <property type="entry name" value="MarR/SlyA-like"/>
</dbReference>
<dbReference type="GO" id="GO:0003700">
    <property type="term" value="F:DNA-binding transcription factor activity"/>
    <property type="evidence" value="ECO:0007669"/>
    <property type="project" value="InterPro"/>
</dbReference>
<dbReference type="InterPro" id="IPR036388">
    <property type="entry name" value="WH-like_DNA-bd_sf"/>
</dbReference>
<evidence type="ECO:0000256" key="1">
    <source>
        <dbReference type="ARBA" id="ARBA00023015"/>
    </source>
</evidence>
<gene>
    <name evidence="5" type="ORF">SAMN05428946_1690</name>
</gene>
<dbReference type="GO" id="GO:0003677">
    <property type="term" value="F:DNA binding"/>
    <property type="evidence" value="ECO:0007669"/>
    <property type="project" value="UniProtKB-KW"/>
</dbReference>
<dbReference type="PANTHER" id="PTHR33164">
    <property type="entry name" value="TRANSCRIPTIONAL REGULATOR, MARR FAMILY"/>
    <property type="match status" value="1"/>
</dbReference>
<keyword evidence="6" id="KW-1185">Reference proteome</keyword>
<evidence type="ECO:0000259" key="4">
    <source>
        <dbReference type="PROSITE" id="PS50995"/>
    </source>
</evidence>